<accession>A0ABU2JJT7</accession>
<reference evidence="9" key="1">
    <citation type="submission" date="2023-07" db="EMBL/GenBank/DDBJ databases">
        <title>30 novel species of actinomycetes from the DSMZ collection.</title>
        <authorList>
            <person name="Nouioui I."/>
        </authorList>
    </citation>
    <scope>NUCLEOTIDE SEQUENCE [LARGE SCALE GENOMIC DNA]</scope>
    <source>
        <strain evidence="9">DSM 44915</strain>
    </source>
</reference>
<dbReference type="Pfam" id="PF00877">
    <property type="entry name" value="NLPC_P60"/>
    <property type="match status" value="1"/>
</dbReference>
<gene>
    <name evidence="8" type="ORF">RM844_02955</name>
</gene>
<dbReference type="InterPro" id="IPR038765">
    <property type="entry name" value="Papain-like_cys_pep_sf"/>
</dbReference>
<feature type="chain" id="PRO_5045685492" evidence="6">
    <location>
        <begin position="42"/>
        <end position="404"/>
    </location>
</feature>
<dbReference type="Proteomes" id="UP001183410">
    <property type="component" value="Unassembled WGS sequence"/>
</dbReference>
<name>A0ABU2JJT7_9ACTN</name>
<feature type="region of interest" description="Disordered" evidence="5">
    <location>
        <begin position="226"/>
        <end position="291"/>
    </location>
</feature>
<sequence>MGTHRKPRGGFLESPSARRGAIGVGAAALASATLLTNPAFADDDEPPAIEEQRDRADSAADRAREVRERVDQLYHEAGVATQHYNAAKEDVDAQQSQVDDALAAADAANERVNEARTTLGSMAAAQYRAGTGGLPDAAALLLADDPKSFFDTGYTLNRLTTLQQHALDTFTSHQQAADEERDAATEALTELEERENELQEQKQAVQDRLAEARALLDQLSEEEQAELAELERLEEEEAERQAEEARQERERREREEAERAAQEAAEAEEREQAEQEQQPEAPPATGDQTSQADAAIAFAESQLGKPYVWGATGPNSYDCSGLTQAAWLAAGVEIPRVTWDQVNIGTSVTRSQLQPGDLVFFYDDISHVGLYVGNNQMIHAPKPGDIIKYESIDNMPWHSAVRPG</sequence>
<dbReference type="SUPFAM" id="SSF54001">
    <property type="entry name" value="Cysteine proteinases"/>
    <property type="match status" value="1"/>
</dbReference>
<evidence type="ECO:0000256" key="2">
    <source>
        <dbReference type="ARBA" id="ARBA00022670"/>
    </source>
</evidence>
<evidence type="ECO:0000259" key="7">
    <source>
        <dbReference type="PROSITE" id="PS51935"/>
    </source>
</evidence>
<evidence type="ECO:0000256" key="1">
    <source>
        <dbReference type="ARBA" id="ARBA00007074"/>
    </source>
</evidence>
<keyword evidence="2" id="KW-0645">Protease</keyword>
<evidence type="ECO:0000256" key="5">
    <source>
        <dbReference type="SAM" id="MobiDB-lite"/>
    </source>
</evidence>
<organism evidence="8 9">
    <name type="scientific">Streptomyces chisholmiae</name>
    <dbReference type="NCBI Taxonomy" id="3075540"/>
    <lineage>
        <taxon>Bacteria</taxon>
        <taxon>Bacillati</taxon>
        <taxon>Actinomycetota</taxon>
        <taxon>Actinomycetes</taxon>
        <taxon>Kitasatosporales</taxon>
        <taxon>Streptomycetaceae</taxon>
        <taxon>Streptomyces</taxon>
    </lineage>
</organism>
<dbReference type="PANTHER" id="PTHR47359:SF3">
    <property type="entry name" value="NLP_P60 DOMAIN-CONTAINING PROTEIN-RELATED"/>
    <property type="match status" value="1"/>
</dbReference>
<feature type="signal peptide" evidence="6">
    <location>
        <begin position="1"/>
        <end position="41"/>
    </location>
</feature>
<feature type="compositionally biased region" description="Basic and acidic residues" evidence="5">
    <location>
        <begin position="239"/>
        <end position="261"/>
    </location>
</feature>
<dbReference type="RefSeq" id="WP_311664405.1">
    <property type="nucleotide sequence ID" value="NZ_JAVREO010000002.1"/>
</dbReference>
<evidence type="ECO:0000313" key="8">
    <source>
        <dbReference type="EMBL" id="MDT0265245.1"/>
    </source>
</evidence>
<dbReference type="PROSITE" id="PS51935">
    <property type="entry name" value="NLPC_P60"/>
    <property type="match status" value="1"/>
</dbReference>
<keyword evidence="3" id="KW-0378">Hydrolase</keyword>
<feature type="compositionally biased region" description="Acidic residues" evidence="5">
    <location>
        <begin position="226"/>
        <end position="238"/>
    </location>
</feature>
<feature type="compositionally biased region" description="Basic and acidic residues" evidence="5">
    <location>
        <begin position="50"/>
        <end position="62"/>
    </location>
</feature>
<comment type="caution">
    <text evidence="8">The sequence shown here is derived from an EMBL/GenBank/DDBJ whole genome shotgun (WGS) entry which is preliminary data.</text>
</comment>
<feature type="domain" description="NlpC/P60" evidence="7">
    <location>
        <begin position="289"/>
        <end position="404"/>
    </location>
</feature>
<evidence type="ECO:0000313" key="9">
    <source>
        <dbReference type="Proteomes" id="UP001183410"/>
    </source>
</evidence>
<dbReference type="InterPro" id="IPR051794">
    <property type="entry name" value="PG_Endopeptidase_C40"/>
</dbReference>
<protein>
    <submittedName>
        <fullName evidence="8">NlpC/P60 family protein</fullName>
    </submittedName>
</protein>
<keyword evidence="9" id="KW-1185">Reference proteome</keyword>
<dbReference type="EMBL" id="JAVREO010000002">
    <property type="protein sequence ID" value="MDT0265245.1"/>
    <property type="molecule type" value="Genomic_DNA"/>
</dbReference>
<dbReference type="PANTHER" id="PTHR47359">
    <property type="entry name" value="PEPTIDOGLYCAN DL-ENDOPEPTIDASE CWLO"/>
    <property type="match status" value="1"/>
</dbReference>
<keyword evidence="6" id="KW-0732">Signal</keyword>
<evidence type="ECO:0000256" key="6">
    <source>
        <dbReference type="SAM" id="SignalP"/>
    </source>
</evidence>
<dbReference type="InterPro" id="IPR000064">
    <property type="entry name" value="NLP_P60_dom"/>
</dbReference>
<evidence type="ECO:0000256" key="4">
    <source>
        <dbReference type="ARBA" id="ARBA00022807"/>
    </source>
</evidence>
<dbReference type="Gene3D" id="3.90.1720.10">
    <property type="entry name" value="endopeptidase domain like (from Nostoc punctiforme)"/>
    <property type="match status" value="1"/>
</dbReference>
<keyword evidence="4" id="KW-0788">Thiol protease</keyword>
<proteinExistence type="inferred from homology"/>
<comment type="similarity">
    <text evidence="1">Belongs to the peptidase C40 family.</text>
</comment>
<feature type="region of interest" description="Disordered" evidence="5">
    <location>
        <begin position="38"/>
        <end position="62"/>
    </location>
</feature>
<evidence type="ECO:0000256" key="3">
    <source>
        <dbReference type="ARBA" id="ARBA00022801"/>
    </source>
</evidence>